<name>A0ABP1E876_9APHY</name>
<protein>
    <recommendedName>
        <fullName evidence="3">Alpha/Beta hydrolase protein</fullName>
    </recommendedName>
</protein>
<dbReference type="PANTHER" id="PTHR47381:SF3">
    <property type="entry name" value="ALPHA_BETA-HYDROLASES SUPERFAMILY PROTEIN"/>
    <property type="match status" value="1"/>
</dbReference>
<keyword evidence="2" id="KW-1185">Reference proteome</keyword>
<evidence type="ECO:0000313" key="2">
    <source>
        <dbReference type="Proteomes" id="UP001497453"/>
    </source>
</evidence>
<dbReference type="PANTHER" id="PTHR47381">
    <property type="entry name" value="ALPHA/BETA-HYDROLASES SUPERFAMILY PROTEIN"/>
    <property type="match status" value="1"/>
</dbReference>
<evidence type="ECO:0000313" key="1">
    <source>
        <dbReference type="EMBL" id="CAL1715714.1"/>
    </source>
</evidence>
<dbReference type="Proteomes" id="UP001497453">
    <property type="component" value="Chromosome 9"/>
</dbReference>
<evidence type="ECO:0008006" key="3">
    <source>
        <dbReference type="Google" id="ProtNLM"/>
    </source>
</evidence>
<sequence>MTIAKSSLLIAGLNVNVYSLEDSDAQSSRPVAVLFLMHGRTSSTADVEWAAEQVLNETSKKYENDSTLHHDLLVVTFDHRNHGSRLVDVKANIGWHEFGNHNERHAVDMYSIQVGTSRDISTIIDFLPSFLYPNDERSIVHWIASGVSLGGHSTWIALRTEPRVRVGIPIIGGADYASLLSERAKKAGLSLEPPHFPNSLRPVIEANDPVRASYEASDSSNPFLGKKVLALCGGDDTLVPWSATEPFFRKLNVGPDGLKKVVVAPGVGHRCTPDMIHQMTDFIWEQVLTSTVTSSNL</sequence>
<gene>
    <name evidence="1" type="ORF">GFSPODELE1_LOCUS10392</name>
</gene>
<dbReference type="Gene3D" id="3.40.50.1820">
    <property type="entry name" value="alpha/beta hydrolase"/>
    <property type="match status" value="1"/>
</dbReference>
<dbReference type="SUPFAM" id="SSF53474">
    <property type="entry name" value="alpha/beta-Hydrolases"/>
    <property type="match status" value="1"/>
</dbReference>
<accession>A0ABP1E876</accession>
<reference evidence="2" key="1">
    <citation type="submission" date="2024-04" db="EMBL/GenBank/DDBJ databases">
        <authorList>
            <person name="Shaw F."/>
            <person name="Minotto A."/>
        </authorList>
    </citation>
    <scope>NUCLEOTIDE SEQUENCE [LARGE SCALE GENOMIC DNA]</scope>
</reference>
<dbReference type="EMBL" id="OZ037952">
    <property type="protein sequence ID" value="CAL1715714.1"/>
    <property type="molecule type" value="Genomic_DNA"/>
</dbReference>
<proteinExistence type="predicted"/>
<dbReference type="InterPro" id="IPR029058">
    <property type="entry name" value="AB_hydrolase_fold"/>
</dbReference>
<organism evidence="1 2">
    <name type="scientific">Somion occarium</name>
    <dbReference type="NCBI Taxonomy" id="3059160"/>
    <lineage>
        <taxon>Eukaryota</taxon>
        <taxon>Fungi</taxon>
        <taxon>Dikarya</taxon>
        <taxon>Basidiomycota</taxon>
        <taxon>Agaricomycotina</taxon>
        <taxon>Agaricomycetes</taxon>
        <taxon>Polyporales</taxon>
        <taxon>Cerrenaceae</taxon>
        <taxon>Somion</taxon>
    </lineage>
</organism>